<keyword evidence="2" id="KW-0963">Cytoplasm</keyword>
<dbReference type="SUPFAM" id="SSF90257">
    <property type="entry name" value="Myosin rod fragments"/>
    <property type="match status" value="1"/>
</dbReference>
<feature type="coiled-coil region" evidence="5">
    <location>
        <begin position="308"/>
        <end position="354"/>
    </location>
</feature>
<keyword evidence="3 5" id="KW-0175">Coiled coil</keyword>
<dbReference type="PANTHER" id="PTHR23170:SF3">
    <property type="entry name" value="LEUCINE-RICH REPEAT-CONTAINING PROTEIN 45"/>
    <property type="match status" value="1"/>
</dbReference>
<sequence>MLDDYELFIQLCEKASLSVSSEIIDAIKESGKTGQLQLDSQSIFVPVCEILCRVLSSSTSIKILDLSDCMLVPKGLCKILEALINGSNITTLHLKGNNISGPTVKLLGDIFYQNNTLKKLFIEWNSIGADTQSFSKFCNGLEANNSIEELDLRYNQISPQCAESLEILFKKNKTLKNINLSWNTIDIINNINDIIYNNQSKLFFYKQNINSIKQKQNTALFNHNLHNNDDDDTIDDCKKIKNKNINNYDDEIKESSINIKIIDNHQNNKLESENINNVELDKFISNSSSINNQINDLNKILQEKSLIISALTADNTQKNDEIKNLNIKIEEIKTELLQEKLDNEKMTIEKLNEIASVKESYKNIDDNWSAKYKELENINKLNKTSIKNYEIKEKQYENNYEKASLEILALREKLMIKSQTHEDVVLHYKTEMYKLKREVKENDSKYKIELNILKNALKETTQALEDCQDHLQKNRADSRLTNENLTNAKLKISELEHTLKKYTKLEDTLEKLKEDKLNVEEKLIDSQRKSSSLQRQIVMLKNELVEPQRKYDVLKDELNQERQKNERFKDELSDIRGRLKEENSVNQKLSHEITALNLKLNDINNNYADNIREIERERKQLKELIANREKELNDFKNEEAKRASQLYTAFSKYLGAIGLNNIIQ</sequence>
<protein>
    <submittedName>
        <fullName evidence="6">Uncharacterized protein</fullName>
    </submittedName>
</protein>
<keyword evidence="7" id="KW-1185">Reference proteome</keyword>
<dbReference type="Proteomes" id="UP000639338">
    <property type="component" value="Unassembled WGS sequence"/>
</dbReference>
<organism evidence="6 7">
    <name type="scientific">Aphidius gifuensis</name>
    <name type="common">Parasitoid wasp</name>
    <dbReference type="NCBI Taxonomy" id="684658"/>
    <lineage>
        <taxon>Eukaryota</taxon>
        <taxon>Metazoa</taxon>
        <taxon>Ecdysozoa</taxon>
        <taxon>Arthropoda</taxon>
        <taxon>Hexapoda</taxon>
        <taxon>Insecta</taxon>
        <taxon>Pterygota</taxon>
        <taxon>Neoptera</taxon>
        <taxon>Endopterygota</taxon>
        <taxon>Hymenoptera</taxon>
        <taxon>Apocrita</taxon>
        <taxon>Ichneumonoidea</taxon>
        <taxon>Braconidae</taxon>
        <taxon>Aphidiinae</taxon>
        <taxon>Aphidius</taxon>
    </lineage>
</organism>
<dbReference type="GO" id="GO:0005813">
    <property type="term" value="C:centrosome"/>
    <property type="evidence" value="ECO:0007669"/>
    <property type="project" value="UniProtKB-SubCell"/>
</dbReference>
<dbReference type="SUPFAM" id="SSF52047">
    <property type="entry name" value="RNI-like"/>
    <property type="match status" value="1"/>
</dbReference>
<dbReference type="PANTHER" id="PTHR23170">
    <property type="entry name" value="NY-REN-58 ANTIGEN"/>
    <property type="match status" value="1"/>
</dbReference>
<comment type="subcellular location">
    <subcellularLocation>
        <location evidence="1">Cytoplasm</location>
        <location evidence="1">Cytoskeleton</location>
        <location evidence="1">Microtubule organizing center</location>
        <location evidence="1">Centrosome</location>
    </subcellularLocation>
</comment>
<dbReference type="InterPro" id="IPR032675">
    <property type="entry name" value="LRR_dom_sf"/>
</dbReference>
<keyword evidence="4" id="KW-0206">Cytoskeleton</keyword>
<evidence type="ECO:0000313" key="7">
    <source>
        <dbReference type="Proteomes" id="UP000639338"/>
    </source>
</evidence>
<comment type="caution">
    <text evidence="6">The sequence shown here is derived from an EMBL/GenBank/DDBJ whole genome shotgun (WGS) entry which is preliminary data.</text>
</comment>
<evidence type="ECO:0000256" key="5">
    <source>
        <dbReference type="SAM" id="Coils"/>
    </source>
</evidence>
<dbReference type="AlphaFoldDB" id="A0A835CR12"/>
<evidence type="ECO:0000256" key="3">
    <source>
        <dbReference type="ARBA" id="ARBA00023054"/>
    </source>
</evidence>
<accession>A0A835CR12</accession>
<dbReference type="Pfam" id="PF13516">
    <property type="entry name" value="LRR_6"/>
    <property type="match status" value="1"/>
</dbReference>
<evidence type="ECO:0000256" key="4">
    <source>
        <dbReference type="ARBA" id="ARBA00023212"/>
    </source>
</evidence>
<dbReference type="EMBL" id="JACMRX010000003">
    <property type="protein sequence ID" value="KAF7993479.1"/>
    <property type="molecule type" value="Genomic_DNA"/>
</dbReference>
<evidence type="ECO:0000256" key="1">
    <source>
        <dbReference type="ARBA" id="ARBA00004300"/>
    </source>
</evidence>
<dbReference type="Gene3D" id="3.80.10.10">
    <property type="entry name" value="Ribonuclease Inhibitor"/>
    <property type="match status" value="2"/>
</dbReference>
<evidence type="ECO:0000256" key="2">
    <source>
        <dbReference type="ARBA" id="ARBA00022490"/>
    </source>
</evidence>
<feature type="coiled-coil region" evidence="5">
    <location>
        <begin position="386"/>
        <end position="413"/>
    </location>
</feature>
<dbReference type="OrthoDB" id="8436363at2759"/>
<feature type="coiled-coil region" evidence="5">
    <location>
        <begin position="450"/>
        <end position="641"/>
    </location>
</feature>
<gene>
    <name evidence="6" type="ORF">HCN44_010074</name>
</gene>
<dbReference type="InterPro" id="IPR001611">
    <property type="entry name" value="Leu-rich_rpt"/>
</dbReference>
<dbReference type="InterPro" id="IPR052116">
    <property type="entry name" value="Centro_Cilium_Assembly"/>
</dbReference>
<proteinExistence type="predicted"/>
<name>A0A835CR12_APHGI</name>
<evidence type="ECO:0000313" key="6">
    <source>
        <dbReference type="EMBL" id="KAF7993479.1"/>
    </source>
</evidence>
<reference evidence="6 7" key="1">
    <citation type="submission" date="2020-08" db="EMBL/GenBank/DDBJ databases">
        <title>Aphidius gifuensis genome sequencing and assembly.</title>
        <authorList>
            <person name="Du Z."/>
        </authorList>
    </citation>
    <scope>NUCLEOTIDE SEQUENCE [LARGE SCALE GENOMIC DNA]</scope>
    <source>
        <strain evidence="6">YNYX2018</strain>
        <tissue evidence="6">Adults</tissue>
    </source>
</reference>